<reference evidence="1 2" key="1">
    <citation type="journal article" date="2014" name="PLoS ONE">
        <title>The first complete genome sequence of the class fimbriimonadia in the phylum armatimonadetes.</title>
        <authorList>
            <person name="Hu Z.Y."/>
            <person name="Wang Y.Z."/>
            <person name="Im W.T."/>
            <person name="Wang S.Y."/>
            <person name="Zhao G.P."/>
            <person name="Zheng H.J."/>
            <person name="Quan Z.X."/>
        </authorList>
    </citation>
    <scope>NUCLEOTIDE SEQUENCE [LARGE SCALE GENOMIC DNA]</scope>
    <source>
        <strain evidence="1">Gsoil 348</strain>
    </source>
</reference>
<evidence type="ECO:0000313" key="1">
    <source>
        <dbReference type="EMBL" id="AIE85420.1"/>
    </source>
</evidence>
<dbReference type="EMBL" id="CP007139">
    <property type="protein sequence ID" value="AIE85420.1"/>
    <property type="molecule type" value="Genomic_DNA"/>
</dbReference>
<proteinExistence type="predicted"/>
<dbReference type="eggNOG" id="COG3705">
    <property type="taxonomic scope" value="Bacteria"/>
</dbReference>
<gene>
    <name evidence="1" type="ORF">OP10G_2052</name>
</gene>
<dbReference type="STRING" id="661478.OP10G_2052"/>
<organism evidence="1 2">
    <name type="scientific">Fimbriimonas ginsengisoli Gsoil 348</name>
    <dbReference type="NCBI Taxonomy" id="661478"/>
    <lineage>
        <taxon>Bacteria</taxon>
        <taxon>Bacillati</taxon>
        <taxon>Armatimonadota</taxon>
        <taxon>Fimbriimonadia</taxon>
        <taxon>Fimbriimonadales</taxon>
        <taxon>Fimbriimonadaceae</taxon>
        <taxon>Fimbriimonas</taxon>
    </lineage>
</organism>
<dbReference type="OrthoDB" id="7942934at2"/>
<protein>
    <submittedName>
        <fullName evidence="1">Uncharacterized protein</fullName>
    </submittedName>
</protein>
<dbReference type="HOGENOM" id="CLU_908783_0_0_0"/>
<dbReference type="KEGG" id="fgi:OP10G_2052"/>
<sequence>MSPILSRILRESEGVEVLELLSERLSPTDLQSLLLEVARRRSARLKPAQLLAAYESNRFVRPSPISPTEFLRIDALAFEAARDFEPIELSTVCPLGASSVVATVDQNKVVSTMRGTEVVSDCTNVMALEAAVRRRSGTAEVRLCCSHRLVRAQEFKGPHSFAHFKAFALCSAGRDRGNLGFEREELQRHLQVHLRILSAGQENGWLDKIRVALTDFTGERREFLSEIGERLSSEFNGVRMELDPDRQPGRGYYDGICFGIYADTLGGEEMFLADGGFTNWTRSLLSNHKERLLISGMGIERICSVARSSQ</sequence>
<keyword evidence="2" id="KW-1185">Reference proteome</keyword>
<evidence type="ECO:0000313" key="2">
    <source>
        <dbReference type="Proteomes" id="UP000027982"/>
    </source>
</evidence>
<dbReference type="Proteomes" id="UP000027982">
    <property type="component" value="Chromosome"/>
</dbReference>
<name>A0A068NRM4_FIMGI</name>
<dbReference type="AlphaFoldDB" id="A0A068NRM4"/>
<accession>A0A068NRM4</accession>
<dbReference type="RefSeq" id="WP_025226006.1">
    <property type="nucleotide sequence ID" value="NZ_CP007139.1"/>
</dbReference>